<gene>
    <name evidence="8" type="ORF">FL583_35540</name>
</gene>
<comment type="caution">
    <text evidence="8">The sequence shown here is derived from an EMBL/GenBank/DDBJ whole genome shotgun (WGS) entry which is preliminary data.</text>
</comment>
<dbReference type="InterPro" id="IPR013249">
    <property type="entry name" value="RNA_pol_sigma70_r4_t2"/>
</dbReference>
<evidence type="ECO:0000259" key="7">
    <source>
        <dbReference type="Pfam" id="PF08281"/>
    </source>
</evidence>
<dbReference type="NCBIfam" id="TIGR02983">
    <property type="entry name" value="SigE-fam_strep"/>
    <property type="match status" value="1"/>
</dbReference>
<evidence type="ECO:0000256" key="2">
    <source>
        <dbReference type="ARBA" id="ARBA00023015"/>
    </source>
</evidence>
<dbReference type="InterPro" id="IPR039425">
    <property type="entry name" value="RNA_pol_sigma-70-like"/>
</dbReference>
<dbReference type="PANTHER" id="PTHR43133:SF50">
    <property type="entry name" value="ECF RNA POLYMERASE SIGMA FACTOR SIGM"/>
    <property type="match status" value="1"/>
</dbReference>
<dbReference type="InterPro" id="IPR036388">
    <property type="entry name" value="WH-like_DNA-bd_sf"/>
</dbReference>
<accession>A0A545AG73</accession>
<evidence type="ECO:0000313" key="8">
    <source>
        <dbReference type="EMBL" id="TQS40332.1"/>
    </source>
</evidence>
<protein>
    <submittedName>
        <fullName evidence="8">SigE family RNA polymerase sigma factor</fullName>
    </submittedName>
</protein>
<dbReference type="AlphaFoldDB" id="A0A545AG73"/>
<feature type="domain" description="RNA polymerase sigma-70 region 2" evidence="6">
    <location>
        <begin position="14"/>
        <end position="79"/>
    </location>
</feature>
<evidence type="ECO:0000256" key="3">
    <source>
        <dbReference type="ARBA" id="ARBA00023082"/>
    </source>
</evidence>
<dbReference type="InterPro" id="IPR013325">
    <property type="entry name" value="RNA_pol_sigma_r2"/>
</dbReference>
<dbReference type="Pfam" id="PF04542">
    <property type="entry name" value="Sigma70_r2"/>
    <property type="match status" value="1"/>
</dbReference>
<keyword evidence="2" id="KW-0805">Transcription regulation</keyword>
<dbReference type="InterPro" id="IPR013324">
    <property type="entry name" value="RNA_pol_sigma_r3/r4-like"/>
</dbReference>
<dbReference type="GO" id="GO:0003677">
    <property type="term" value="F:DNA binding"/>
    <property type="evidence" value="ECO:0007669"/>
    <property type="project" value="UniProtKB-KW"/>
</dbReference>
<dbReference type="InterPro" id="IPR014325">
    <property type="entry name" value="RNA_pol_sigma-E_actinobac"/>
</dbReference>
<evidence type="ECO:0000256" key="5">
    <source>
        <dbReference type="ARBA" id="ARBA00023163"/>
    </source>
</evidence>
<feature type="domain" description="RNA polymerase sigma factor 70 region 4 type 2" evidence="7">
    <location>
        <begin position="107"/>
        <end position="158"/>
    </location>
</feature>
<dbReference type="GO" id="GO:0006352">
    <property type="term" value="P:DNA-templated transcription initiation"/>
    <property type="evidence" value="ECO:0007669"/>
    <property type="project" value="InterPro"/>
</dbReference>
<dbReference type="Gene3D" id="1.10.10.10">
    <property type="entry name" value="Winged helix-like DNA-binding domain superfamily/Winged helix DNA-binding domain"/>
    <property type="match status" value="1"/>
</dbReference>
<proteinExistence type="inferred from homology"/>
<name>A0A545AG73_9ACTN</name>
<dbReference type="InterPro" id="IPR014284">
    <property type="entry name" value="RNA_pol_sigma-70_dom"/>
</dbReference>
<keyword evidence="9" id="KW-1185">Reference proteome</keyword>
<dbReference type="SUPFAM" id="SSF88659">
    <property type="entry name" value="Sigma3 and sigma4 domains of RNA polymerase sigma factors"/>
    <property type="match status" value="1"/>
</dbReference>
<evidence type="ECO:0000256" key="1">
    <source>
        <dbReference type="ARBA" id="ARBA00010641"/>
    </source>
</evidence>
<evidence type="ECO:0000259" key="6">
    <source>
        <dbReference type="Pfam" id="PF04542"/>
    </source>
</evidence>
<dbReference type="RefSeq" id="WP_142709289.1">
    <property type="nucleotide sequence ID" value="NZ_VIRS01000043.1"/>
</dbReference>
<dbReference type="NCBIfam" id="TIGR02937">
    <property type="entry name" value="sigma70-ECF"/>
    <property type="match status" value="1"/>
</dbReference>
<comment type="similarity">
    <text evidence="1">Belongs to the sigma-70 factor family. ECF subfamily.</text>
</comment>
<sequence length="190" mass="21394">MPVRPREHAFHLFFETHHVELARMASLITGDQSVADDLAADALAEIWRYWDRVNAADDPLAYARGVLVNVARNWNRKNGLEQRGARLTSLFRRESPITETDVPFALDVRAALARLPYRRRACVVLRYAFDLSEREVAEILGISVGTVKSQTSRGAAQLAELISQDHLGEPELRRAVLTRAARHSELEAGR</sequence>
<keyword evidence="5" id="KW-0804">Transcription</keyword>
<keyword evidence="4" id="KW-0238">DNA-binding</keyword>
<reference evidence="8 9" key="1">
    <citation type="submission" date="2019-07" db="EMBL/GenBank/DDBJ databases">
        <title>Cryptosporangium phraense sp. nov., isolated from plant litter.</title>
        <authorList>
            <person name="Suriyachadkun C."/>
        </authorList>
    </citation>
    <scope>NUCLEOTIDE SEQUENCE [LARGE SCALE GENOMIC DNA]</scope>
    <source>
        <strain evidence="8 9">A-T 5661</strain>
    </source>
</reference>
<dbReference type="Pfam" id="PF08281">
    <property type="entry name" value="Sigma70_r4_2"/>
    <property type="match status" value="1"/>
</dbReference>
<dbReference type="CDD" id="cd06171">
    <property type="entry name" value="Sigma70_r4"/>
    <property type="match status" value="1"/>
</dbReference>
<keyword evidence="3" id="KW-0731">Sigma factor</keyword>
<evidence type="ECO:0000313" key="9">
    <source>
        <dbReference type="Proteomes" id="UP000317982"/>
    </source>
</evidence>
<dbReference type="EMBL" id="VIRS01000043">
    <property type="protein sequence ID" value="TQS40332.1"/>
    <property type="molecule type" value="Genomic_DNA"/>
</dbReference>
<evidence type="ECO:0000256" key="4">
    <source>
        <dbReference type="ARBA" id="ARBA00023125"/>
    </source>
</evidence>
<dbReference type="GO" id="GO:0016987">
    <property type="term" value="F:sigma factor activity"/>
    <property type="evidence" value="ECO:0007669"/>
    <property type="project" value="UniProtKB-KW"/>
</dbReference>
<dbReference type="PANTHER" id="PTHR43133">
    <property type="entry name" value="RNA POLYMERASE ECF-TYPE SIGMA FACTO"/>
    <property type="match status" value="1"/>
</dbReference>
<dbReference type="InParanoid" id="A0A545AG73"/>
<dbReference type="Gene3D" id="1.10.1740.10">
    <property type="match status" value="1"/>
</dbReference>
<dbReference type="Proteomes" id="UP000317982">
    <property type="component" value="Unassembled WGS sequence"/>
</dbReference>
<dbReference type="InterPro" id="IPR007627">
    <property type="entry name" value="RNA_pol_sigma70_r2"/>
</dbReference>
<organism evidence="8 9">
    <name type="scientific">Cryptosporangium phraense</name>
    <dbReference type="NCBI Taxonomy" id="2593070"/>
    <lineage>
        <taxon>Bacteria</taxon>
        <taxon>Bacillati</taxon>
        <taxon>Actinomycetota</taxon>
        <taxon>Actinomycetes</taxon>
        <taxon>Cryptosporangiales</taxon>
        <taxon>Cryptosporangiaceae</taxon>
        <taxon>Cryptosporangium</taxon>
    </lineage>
</organism>
<dbReference type="SUPFAM" id="SSF88946">
    <property type="entry name" value="Sigma2 domain of RNA polymerase sigma factors"/>
    <property type="match status" value="1"/>
</dbReference>
<dbReference type="OrthoDB" id="3478828at2"/>